<name>A0AAE3XJC5_9BACT</name>
<dbReference type="Proteomes" id="UP001185092">
    <property type="component" value="Unassembled WGS sequence"/>
</dbReference>
<reference evidence="1" key="1">
    <citation type="submission" date="2023-07" db="EMBL/GenBank/DDBJ databases">
        <title>Genomic Encyclopedia of Type Strains, Phase IV (KMG-IV): sequencing the most valuable type-strain genomes for metagenomic binning, comparative biology and taxonomic classification.</title>
        <authorList>
            <person name="Goeker M."/>
        </authorList>
    </citation>
    <scope>NUCLEOTIDE SEQUENCE</scope>
    <source>
        <strain evidence="1">DSM 26174</strain>
    </source>
</reference>
<organism evidence="1 2">
    <name type="scientific">Aureibacter tunicatorum</name>
    <dbReference type="NCBI Taxonomy" id="866807"/>
    <lineage>
        <taxon>Bacteria</taxon>
        <taxon>Pseudomonadati</taxon>
        <taxon>Bacteroidota</taxon>
        <taxon>Cytophagia</taxon>
        <taxon>Cytophagales</taxon>
        <taxon>Persicobacteraceae</taxon>
        <taxon>Aureibacter</taxon>
    </lineage>
</organism>
<evidence type="ECO:0000313" key="2">
    <source>
        <dbReference type="Proteomes" id="UP001185092"/>
    </source>
</evidence>
<accession>A0AAE3XJC5</accession>
<keyword evidence="2" id="KW-1185">Reference proteome</keyword>
<dbReference type="EMBL" id="JAVDQD010000001">
    <property type="protein sequence ID" value="MDR6237798.1"/>
    <property type="molecule type" value="Genomic_DNA"/>
</dbReference>
<comment type="caution">
    <text evidence="1">The sequence shown here is derived from an EMBL/GenBank/DDBJ whole genome shotgun (WGS) entry which is preliminary data.</text>
</comment>
<gene>
    <name evidence="1" type="ORF">HNQ88_000774</name>
</gene>
<evidence type="ECO:0000313" key="1">
    <source>
        <dbReference type="EMBL" id="MDR6237798.1"/>
    </source>
</evidence>
<sequence length="47" mass="5673">MHIGYCLKNEFSFFSLKSLDKLFIHNYCGYVEKKVDKYRGFTFNVKI</sequence>
<dbReference type="AlphaFoldDB" id="A0AAE3XJC5"/>
<proteinExistence type="predicted"/>
<protein>
    <submittedName>
        <fullName evidence="1">Uncharacterized protein</fullName>
    </submittedName>
</protein>